<evidence type="ECO:0000256" key="7">
    <source>
        <dbReference type="ARBA" id="ARBA00022882"/>
    </source>
</evidence>
<evidence type="ECO:0000259" key="17">
    <source>
        <dbReference type="PROSITE" id="PS51490"/>
    </source>
</evidence>
<evidence type="ECO:0000256" key="3">
    <source>
        <dbReference type="ARBA" id="ARBA00022448"/>
    </source>
</evidence>
<keyword evidence="13" id="KW-0040">ANK repeat</keyword>
<gene>
    <name evidence="18" type="ORF">KI387_035474</name>
</gene>
<evidence type="ECO:0000256" key="6">
    <source>
        <dbReference type="ARBA" id="ARBA00022826"/>
    </source>
</evidence>
<dbReference type="PROSITE" id="PS50042">
    <property type="entry name" value="CNMP_BINDING_3"/>
    <property type="match status" value="1"/>
</dbReference>
<dbReference type="EMBL" id="JAHRHJ020000007">
    <property type="protein sequence ID" value="KAH9307563.1"/>
    <property type="molecule type" value="Genomic_DNA"/>
</dbReference>
<keyword evidence="5 15" id="KW-0812">Transmembrane</keyword>
<feature type="domain" description="Cyclic nucleotide-binding" evidence="16">
    <location>
        <begin position="189"/>
        <end position="308"/>
    </location>
</feature>
<proteinExistence type="inferred from homology"/>
<evidence type="ECO:0000259" key="16">
    <source>
        <dbReference type="PROSITE" id="PS50042"/>
    </source>
</evidence>
<evidence type="ECO:0000313" key="19">
    <source>
        <dbReference type="Proteomes" id="UP000824469"/>
    </source>
</evidence>
<evidence type="ECO:0000256" key="13">
    <source>
        <dbReference type="PROSITE-ProRule" id="PRU00023"/>
    </source>
</evidence>
<dbReference type="SMART" id="SM00248">
    <property type="entry name" value="ANK"/>
    <property type="match status" value="5"/>
</dbReference>
<dbReference type="InterPro" id="IPR014710">
    <property type="entry name" value="RmlC-like_jellyroll"/>
</dbReference>
<dbReference type="InterPro" id="IPR000595">
    <property type="entry name" value="cNMP-bd_dom"/>
</dbReference>
<dbReference type="GO" id="GO:0034702">
    <property type="term" value="C:monoatomic ion channel complex"/>
    <property type="evidence" value="ECO:0007669"/>
    <property type="project" value="UniProtKB-KW"/>
</dbReference>
<evidence type="ECO:0000313" key="18">
    <source>
        <dbReference type="EMBL" id="KAH9307563.1"/>
    </source>
</evidence>
<keyword evidence="6" id="KW-0631">Potassium channel</keyword>
<keyword evidence="4" id="KW-0633">Potassium transport</keyword>
<keyword evidence="19" id="KW-1185">Reference proteome</keyword>
<dbReference type="Gene3D" id="2.60.120.10">
    <property type="entry name" value="Jelly Rolls"/>
    <property type="match status" value="1"/>
</dbReference>
<keyword evidence="8" id="KW-0630">Potassium</keyword>
<dbReference type="OMA" id="LKHACNI"/>
<dbReference type="SMART" id="SM00100">
    <property type="entry name" value="cNMP"/>
    <property type="match status" value="1"/>
</dbReference>
<keyword evidence="7" id="KW-0851">Voltage-gated channel</keyword>
<keyword evidence="3" id="KW-0813">Transport</keyword>
<dbReference type="SUPFAM" id="SSF48403">
    <property type="entry name" value="Ankyrin repeat"/>
    <property type="match status" value="1"/>
</dbReference>
<feature type="compositionally biased region" description="Basic and acidic residues" evidence="14">
    <location>
        <begin position="585"/>
        <end position="600"/>
    </location>
</feature>
<evidence type="ECO:0000256" key="5">
    <source>
        <dbReference type="ARBA" id="ARBA00022692"/>
    </source>
</evidence>
<accession>A0AA38KJB6</accession>
<dbReference type="InterPro" id="IPR002110">
    <property type="entry name" value="Ankyrin_rpt"/>
</dbReference>
<name>A0AA38KJB6_TAXCH</name>
<evidence type="ECO:0000256" key="14">
    <source>
        <dbReference type="SAM" id="MobiDB-lite"/>
    </source>
</evidence>
<evidence type="ECO:0000256" key="15">
    <source>
        <dbReference type="SAM" id="Phobius"/>
    </source>
</evidence>
<dbReference type="PANTHER" id="PTHR45743:SF21">
    <property type="entry name" value="POTASSIUM CHANNEL AKT2_3"/>
    <property type="match status" value="1"/>
</dbReference>
<dbReference type="InterPro" id="IPR036770">
    <property type="entry name" value="Ankyrin_rpt-contain_sf"/>
</dbReference>
<evidence type="ECO:0000256" key="2">
    <source>
        <dbReference type="ARBA" id="ARBA00007929"/>
    </source>
</evidence>
<dbReference type="PROSITE" id="PS50088">
    <property type="entry name" value="ANK_REPEAT"/>
    <property type="match status" value="3"/>
</dbReference>
<organism evidence="18 19">
    <name type="scientific">Taxus chinensis</name>
    <name type="common">Chinese yew</name>
    <name type="synonym">Taxus wallichiana var. chinensis</name>
    <dbReference type="NCBI Taxonomy" id="29808"/>
    <lineage>
        <taxon>Eukaryota</taxon>
        <taxon>Viridiplantae</taxon>
        <taxon>Streptophyta</taxon>
        <taxon>Embryophyta</taxon>
        <taxon>Tracheophyta</taxon>
        <taxon>Spermatophyta</taxon>
        <taxon>Pinopsida</taxon>
        <taxon>Pinidae</taxon>
        <taxon>Conifers II</taxon>
        <taxon>Cupressales</taxon>
        <taxon>Taxaceae</taxon>
        <taxon>Taxus</taxon>
    </lineage>
</organism>
<evidence type="ECO:0000256" key="11">
    <source>
        <dbReference type="ARBA" id="ARBA00023136"/>
    </source>
</evidence>
<dbReference type="PANTHER" id="PTHR45743">
    <property type="entry name" value="POTASSIUM CHANNEL AKT1"/>
    <property type="match status" value="1"/>
</dbReference>
<comment type="similarity">
    <text evidence="2">Belongs to the potassium channel family. Plant (TC 1.A.1.4) subfamily.</text>
</comment>
<dbReference type="PROSITE" id="PS50297">
    <property type="entry name" value="ANK_REP_REGION"/>
    <property type="match status" value="2"/>
</dbReference>
<dbReference type="GO" id="GO:0005249">
    <property type="term" value="F:voltage-gated potassium channel activity"/>
    <property type="evidence" value="ECO:0007669"/>
    <property type="project" value="InterPro"/>
</dbReference>
<dbReference type="Gene3D" id="1.25.40.20">
    <property type="entry name" value="Ankyrin repeat-containing domain"/>
    <property type="match status" value="1"/>
</dbReference>
<keyword evidence="12" id="KW-0407">Ion channel</keyword>
<dbReference type="InterPro" id="IPR021789">
    <property type="entry name" value="KHA_dom"/>
</dbReference>
<dbReference type="SUPFAM" id="SSF51206">
    <property type="entry name" value="cAMP-binding domain-like"/>
    <property type="match status" value="1"/>
</dbReference>
<keyword evidence="9 15" id="KW-1133">Transmembrane helix</keyword>
<evidence type="ECO:0000256" key="4">
    <source>
        <dbReference type="ARBA" id="ARBA00022538"/>
    </source>
</evidence>
<keyword evidence="10" id="KW-0406">Ion transport</keyword>
<evidence type="ECO:0000256" key="12">
    <source>
        <dbReference type="ARBA" id="ARBA00023303"/>
    </source>
</evidence>
<dbReference type="Pfam" id="PF00027">
    <property type="entry name" value="cNMP_binding"/>
    <property type="match status" value="1"/>
</dbReference>
<evidence type="ECO:0000256" key="10">
    <source>
        <dbReference type="ARBA" id="ARBA00023065"/>
    </source>
</evidence>
<protein>
    <submittedName>
        <fullName evidence="18">Uncharacterized protein</fullName>
    </submittedName>
</protein>
<dbReference type="InterPro" id="IPR018490">
    <property type="entry name" value="cNMP-bd_dom_sf"/>
</dbReference>
<keyword evidence="11 15" id="KW-0472">Membrane</keyword>
<evidence type="ECO:0000256" key="8">
    <source>
        <dbReference type="ARBA" id="ARBA00022958"/>
    </source>
</evidence>
<comment type="caution">
    <text evidence="18">The sequence shown here is derived from an EMBL/GenBank/DDBJ whole genome shotgun (WGS) entry which is preliminary data.</text>
</comment>
<dbReference type="CDD" id="cd00038">
    <property type="entry name" value="CAP_ED"/>
    <property type="match status" value="1"/>
</dbReference>
<feature type="transmembrane region" description="Helical" evidence="15">
    <location>
        <begin position="7"/>
        <end position="32"/>
    </location>
</feature>
<evidence type="ECO:0000256" key="1">
    <source>
        <dbReference type="ARBA" id="ARBA00004141"/>
    </source>
</evidence>
<dbReference type="InterPro" id="IPR045319">
    <property type="entry name" value="KAT/AKT"/>
</dbReference>
<dbReference type="Pfam" id="PF12796">
    <property type="entry name" value="Ank_2"/>
    <property type="match status" value="2"/>
</dbReference>
<dbReference type="FunFam" id="2.60.120.10:FF:000074">
    <property type="entry name" value="Potassium channel KAT2"/>
    <property type="match status" value="1"/>
</dbReference>
<feature type="region of interest" description="Disordered" evidence="14">
    <location>
        <begin position="571"/>
        <end position="600"/>
    </location>
</feature>
<dbReference type="PROSITE" id="PS51490">
    <property type="entry name" value="KHA"/>
    <property type="match status" value="1"/>
</dbReference>
<evidence type="ECO:0000256" key="9">
    <source>
        <dbReference type="ARBA" id="ARBA00022989"/>
    </source>
</evidence>
<dbReference type="PRINTS" id="PR01415">
    <property type="entry name" value="ANKYRIN"/>
</dbReference>
<comment type="subcellular location">
    <subcellularLocation>
        <location evidence="1">Membrane</location>
        <topology evidence="1">Multi-pass membrane protein</topology>
    </subcellularLocation>
</comment>
<dbReference type="AlphaFoldDB" id="A0AA38KJB6"/>
<dbReference type="Proteomes" id="UP000824469">
    <property type="component" value="Unassembled WGS sequence"/>
</dbReference>
<feature type="domain" description="KHA" evidence="17">
    <location>
        <begin position="608"/>
        <end position="680"/>
    </location>
</feature>
<feature type="repeat" description="ANK" evidence="13">
    <location>
        <begin position="464"/>
        <end position="496"/>
    </location>
</feature>
<feature type="repeat" description="ANK" evidence="13">
    <location>
        <begin position="400"/>
        <end position="432"/>
    </location>
</feature>
<sequence length="680" mass="77097">MYKDGDLCALLTLLWIYFFAIDIVVTFFVAYIDEKSQLIVDNHKHIALRYISTWFIFDISSTIPFEAFSYLFTGKIGSGLAYCLLNMLRPVAFEESESSFSQGDTICCTLCWVYVLSACRPRNSIQAASNFVDRNHLPPRLKDQILSYMCLKFRTESLRQQEIIEELPMAIRTSIAQYLFLPTAESVYLFRGISHELLLELVTEMKPEYFPPEEDIVLQNDASSDIYILVSGKVDVLTFRNGNEEVITSLREGEIFGEISVLCNSSQPFTVRTGKLSQLLRLNRNALLDTIQNKPNDGRIILKNFLQHLKDSKDPSFEDLVFEMENMLSHENLDMPSNLCFLSSRGQSQLMEDLLNMGMDPNVGDSKGRTPLHIAAAKGSRQCVFLLLKFGADINKKDEYGNTPLWEAIAGKHRSIARLLYESGARFDPQNAGHFMCLATQRKDLDAVMELLNYGVAINATNHEGLTALHVAITMECPETVNFLLQNGADIQKPDSKGQTPRALIQNHEQLFTALKDPSNNSDLDHRIKILETHIRNRWSQSQEDHHPACSVGRFYSQSLWSSLSSNAHFRRSSGSHDSNDVMETELREKGTSFRSKSRDGFKFSPSRVVIHSHHPTKHNLPFTQRGKLVGLPNTLEELLIVAGMKLGYHPTKILNKDGAEIDDEDAIRDNDHLFLVEDE</sequence>
<reference evidence="18 19" key="1">
    <citation type="journal article" date="2021" name="Nat. Plants">
        <title>The Taxus genome provides insights into paclitaxel biosynthesis.</title>
        <authorList>
            <person name="Xiong X."/>
            <person name="Gou J."/>
            <person name="Liao Q."/>
            <person name="Li Y."/>
            <person name="Zhou Q."/>
            <person name="Bi G."/>
            <person name="Li C."/>
            <person name="Du R."/>
            <person name="Wang X."/>
            <person name="Sun T."/>
            <person name="Guo L."/>
            <person name="Liang H."/>
            <person name="Lu P."/>
            <person name="Wu Y."/>
            <person name="Zhang Z."/>
            <person name="Ro D.K."/>
            <person name="Shang Y."/>
            <person name="Huang S."/>
            <person name="Yan J."/>
        </authorList>
    </citation>
    <scope>NUCLEOTIDE SEQUENCE [LARGE SCALE GENOMIC DNA]</scope>
    <source>
        <strain evidence="18">Ta-2019</strain>
    </source>
</reference>
<dbReference type="Pfam" id="PF11834">
    <property type="entry name" value="KHA"/>
    <property type="match status" value="1"/>
</dbReference>
<feature type="repeat" description="ANK" evidence="13">
    <location>
        <begin position="367"/>
        <end position="399"/>
    </location>
</feature>